<dbReference type="Proteomes" id="UP001153069">
    <property type="component" value="Unassembled WGS sequence"/>
</dbReference>
<dbReference type="EMBL" id="CAICTM010000184">
    <property type="protein sequence ID" value="CAB9504089.1"/>
    <property type="molecule type" value="Genomic_DNA"/>
</dbReference>
<feature type="region of interest" description="Disordered" evidence="1">
    <location>
        <begin position="1"/>
        <end position="34"/>
    </location>
</feature>
<dbReference type="InterPro" id="IPR009769">
    <property type="entry name" value="EDR2_C"/>
</dbReference>
<dbReference type="PANTHER" id="PTHR12136:SF41">
    <property type="entry name" value="PLECKSTRIN HOMOLOGY (PH) AND LIPID-BINDING START DOMAINS-CONTAINING PROTEIN"/>
    <property type="match status" value="1"/>
</dbReference>
<keyword evidence="4" id="KW-1185">Reference proteome</keyword>
<dbReference type="InterPro" id="IPR045096">
    <property type="entry name" value="EDR2-like"/>
</dbReference>
<evidence type="ECO:0000256" key="1">
    <source>
        <dbReference type="SAM" id="MobiDB-lite"/>
    </source>
</evidence>
<accession>A0A9N8DNS3</accession>
<dbReference type="Pfam" id="PF07059">
    <property type="entry name" value="EDR2_C"/>
    <property type="match status" value="1"/>
</dbReference>
<evidence type="ECO:0000313" key="4">
    <source>
        <dbReference type="Proteomes" id="UP001153069"/>
    </source>
</evidence>
<evidence type="ECO:0000259" key="2">
    <source>
        <dbReference type="Pfam" id="PF07059"/>
    </source>
</evidence>
<dbReference type="AlphaFoldDB" id="A0A9N8DNS3"/>
<evidence type="ECO:0000313" key="3">
    <source>
        <dbReference type="EMBL" id="CAB9504089.1"/>
    </source>
</evidence>
<reference evidence="3" key="1">
    <citation type="submission" date="2020-06" db="EMBL/GenBank/DDBJ databases">
        <authorList>
            <consortium name="Plant Systems Biology data submission"/>
        </authorList>
    </citation>
    <scope>NUCLEOTIDE SEQUENCE</scope>
    <source>
        <strain evidence="3">D6</strain>
    </source>
</reference>
<sequence length="425" mass="47171">MISVEDPQGIMTTQEKKEPSDQRPSTPETLPGTVSSCSLEDIAAYHTVVDDHDANAPSSVCQQRKLSAAIVTTPDALQQHDFVAGRPTLSVNALTNHNHTDRPALPPINHRLSIYDTPPPKPPSSKHHRGASTSVPRRHRESSNKGSTTSVTSTKSLTRQNSAPSYATYGSLLNDPHGLRVDAWAEPPASNYNVRGITYMHDRNKVPSEEALFSLLTVDVVHTADGRPIMEGLCNHPNERIQRALRREKETGIKELPDFIFAVNLAIPGPPFYHIMVYMGCDDVDALRDTDTPVGKLTNPFFFGPSDDFRDSAFKLIPRIVDGNFVVKKAVGSKPTILGRKLKQHYIRSPRFLELIVDIESDSIAKKVVSLSVSYAKTIITDMMFVLEADNIETLPERILGGVRLKNIDLKKVDGQRKVQRYNKK</sequence>
<feature type="compositionally biased region" description="Basic residues" evidence="1">
    <location>
        <begin position="124"/>
        <end position="140"/>
    </location>
</feature>
<organism evidence="3 4">
    <name type="scientific">Seminavis robusta</name>
    <dbReference type="NCBI Taxonomy" id="568900"/>
    <lineage>
        <taxon>Eukaryota</taxon>
        <taxon>Sar</taxon>
        <taxon>Stramenopiles</taxon>
        <taxon>Ochrophyta</taxon>
        <taxon>Bacillariophyta</taxon>
        <taxon>Bacillariophyceae</taxon>
        <taxon>Bacillariophycidae</taxon>
        <taxon>Naviculales</taxon>
        <taxon>Naviculaceae</taxon>
        <taxon>Seminavis</taxon>
    </lineage>
</organism>
<dbReference type="PANTHER" id="PTHR12136">
    <property type="entry name" value="ENHANCED DISEASE RESISTANCE-RELATED"/>
    <property type="match status" value="1"/>
</dbReference>
<feature type="domain" description="Protein ENHANCED DISEASE RESISTANCE 2 C-terminal" evidence="2">
    <location>
        <begin position="184"/>
        <end position="409"/>
    </location>
</feature>
<feature type="region of interest" description="Disordered" evidence="1">
    <location>
        <begin position="93"/>
        <end position="162"/>
    </location>
</feature>
<protein>
    <recommendedName>
        <fullName evidence="2">Protein ENHANCED DISEASE RESISTANCE 2 C-terminal domain-containing protein</fullName>
    </recommendedName>
</protein>
<proteinExistence type="predicted"/>
<comment type="caution">
    <text evidence="3">The sequence shown here is derived from an EMBL/GenBank/DDBJ whole genome shotgun (WGS) entry which is preliminary data.</text>
</comment>
<gene>
    <name evidence="3" type="ORF">SEMRO_185_G080360.1</name>
</gene>
<name>A0A9N8DNS3_9STRA</name>
<feature type="compositionally biased region" description="Polar residues" evidence="1">
    <location>
        <begin position="22"/>
        <end position="34"/>
    </location>
</feature>
<dbReference type="OrthoDB" id="9970435at2759"/>
<feature type="compositionally biased region" description="Low complexity" evidence="1">
    <location>
        <begin position="144"/>
        <end position="158"/>
    </location>
</feature>